<sequence length="200" mass="22741">MHQKKPEKQAALAKVIAAHRVALKSEDPEEGNWTTYLTKFGVHYITSDNFFFTTRPVLGQFIVSEKTEADKTRQEKEFAMFTENYVNKESARLNGQKLAPKVLVASTSSPVLEEESHQKSRRLTKQEESMTLQQMDALIGKLHQDAQNINQKTRFFPTGTNRLMDARSYEYSTHRVLKGVHNPSIIELRASKAGESVDIA</sequence>
<dbReference type="Proteomes" id="UP000483820">
    <property type="component" value="Chromosome X"/>
</dbReference>
<evidence type="ECO:0000313" key="2">
    <source>
        <dbReference type="Proteomes" id="UP000483820"/>
    </source>
</evidence>
<gene>
    <name evidence="1" type="ORF">GCK72_022441</name>
</gene>
<dbReference type="CTD" id="78777435"/>
<proteinExistence type="predicted"/>
<dbReference type="EMBL" id="WUAV01000006">
    <property type="protein sequence ID" value="KAF1745991.1"/>
    <property type="molecule type" value="Genomic_DNA"/>
</dbReference>
<accession>A0A6A5FUD0</accession>
<dbReference type="KEGG" id="crq:GCK72_022441"/>
<organism evidence="1 2">
    <name type="scientific">Caenorhabditis remanei</name>
    <name type="common">Caenorhabditis vulgaris</name>
    <dbReference type="NCBI Taxonomy" id="31234"/>
    <lineage>
        <taxon>Eukaryota</taxon>
        <taxon>Metazoa</taxon>
        <taxon>Ecdysozoa</taxon>
        <taxon>Nematoda</taxon>
        <taxon>Chromadorea</taxon>
        <taxon>Rhabditida</taxon>
        <taxon>Rhabditina</taxon>
        <taxon>Rhabditomorpha</taxon>
        <taxon>Rhabditoidea</taxon>
        <taxon>Rhabditidae</taxon>
        <taxon>Peloderinae</taxon>
        <taxon>Caenorhabditis</taxon>
    </lineage>
</organism>
<comment type="caution">
    <text evidence="1">The sequence shown here is derived from an EMBL/GenBank/DDBJ whole genome shotgun (WGS) entry which is preliminary data.</text>
</comment>
<dbReference type="AlphaFoldDB" id="A0A6A5FUD0"/>
<dbReference type="RefSeq" id="XP_053578395.1">
    <property type="nucleotide sequence ID" value="XM_053734829.1"/>
</dbReference>
<dbReference type="GeneID" id="78777435"/>
<evidence type="ECO:0000313" key="1">
    <source>
        <dbReference type="EMBL" id="KAF1745991.1"/>
    </source>
</evidence>
<name>A0A6A5FUD0_CAERE</name>
<protein>
    <submittedName>
        <fullName evidence="1">Uncharacterized protein</fullName>
    </submittedName>
</protein>
<reference evidence="1 2" key="1">
    <citation type="submission" date="2019-12" db="EMBL/GenBank/DDBJ databases">
        <title>Chromosome-level assembly of the Caenorhabditis remanei genome.</title>
        <authorList>
            <person name="Teterina A.A."/>
            <person name="Willis J.H."/>
            <person name="Phillips P.C."/>
        </authorList>
    </citation>
    <scope>NUCLEOTIDE SEQUENCE [LARGE SCALE GENOMIC DNA]</scope>
    <source>
        <strain evidence="1 2">PX506</strain>
        <tissue evidence="1">Whole organism</tissue>
    </source>
</reference>